<evidence type="ECO:0000256" key="1">
    <source>
        <dbReference type="ARBA" id="ARBA00000370"/>
    </source>
</evidence>
<keyword evidence="5 8" id="KW-0324">Glycolysis</keyword>
<feature type="binding site" evidence="8">
    <location>
        <position position="395"/>
    </location>
    <ligand>
        <name>Mn(2+)</name>
        <dbReference type="ChEBI" id="CHEBI:29035"/>
        <label>1</label>
    </ligand>
</feature>
<sequence>MTKNKLLLCILDGWGCSANKEHNAIYLADTPCMDNLQLYHPHSLIKTSGESVGLPNGQMGNSEVGHTTIGAGRVIFQSLLRLNQLTKSHDDLSNNLALKKLINKTGNKVCHILGMISDGGVHSHIDHIIAIAQFLSQQGVKVILHAFTDGRDTSPQSAINYVQKISEREIHIASISGRYYAMDRDKRLERVSAAYNAITGQSSTTFDDAKDYIEHNYDNNVSDEFIIPAQHKDYMGFQDGDSLLVTNFRADRIRQLLEIMLVDHVAPFSTQKLMISYAAGMIEYSENLSSIMGTILQNNTVRNDLGEHLSNLGLRQLRIAETEKYAHVTYFFNCGREKQVPGEDWMLIPSAKVKTYDLNPEMSAHQITDTLINLAQNGNYDFICVNYANADMVGHTGNLEASIKACSTIDQCVSKLVAFCKDNNFDMLITADHGNAEQMMEESSEQAKTSHTMNDVPLIYFGTQAIKLKNGELSDIAPTILDLLKLPKPQEMDGNTLITLIRD</sequence>
<comment type="pathway">
    <text evidence="2 8">Carbohydrate degradation; glycolysis; pyruvate from D-glyceraldehyde 3-phosphate: step 3/5.</text>
</comment>
<feature type="binding site" evidence="8">
    <location>
        <position position="432"/>
    </location>
    <ligand>
        <name>Mn(2+)</name>
        <dbReference type="ChEBI" id="CHEBI:29035"/>
        <label>2</label>
    </ligand>
</feature>
<keyword evidence="13" id="KW-1185">Reference proteome</keyword>
<evidence type="ECO:0000256" key="3">
    <source>
        <dbReference type="ARBA" id="ARBA00008819"/>
    </source>
</evidence>
<keyword evidence="4 8" id="KW-0479">Metal-binding</keyword>
<evidence type="ECO:0000256" key="4">
    <source>
        <dbReference type="ARBA" id="ARBA00022723"/>
    </source>
</evidence>
<feature type="binding site" evidence="8">
    <location>
        <begin position="249"/>
        <end position="252"/>
    </location>
    <ligand>
        <name>substrate</name>
    </ligand>
</feature>
<feature type="binding site" evidence="8">
    <location>
        <begin position="151"/>
        <end position="152"/>
    </location>
    <ligand>
        <name>substrate</name>
    </ligand>
</feature>
<keyword evidence="7 8" id="KW-0413">Isomerase</keyword>
<dbReference type="HAMAP" id="MF_01038">
    <property type="entry name" value="GpmI"/>
    <property type="match status" value="1"/>
</dbReference>
<name>A0ABZ0UPE1_9RICK</name>
<feature type="binding site" evidence="8">
    <location>
        <position position="122"/>
    </location>
    <ligand>
        <name>substrate</name>
    </ligand>
</feature>
<dbReference type="Gene3D" id="3.40.1450.10">
    <property type="entry name" value="BPG-independent phosphoglycerate mutase, domain B"/>
    <property type="match status" value="1"/>
</dbReference>
<dbReference type="Gene3D" id="3.40.720.10">
    <property type="entry name" value="Alkaline Phosphatase, subunit A"/>
    <property type="match status" value="1"/>
</dbReference>
<evidence type="ECO:0000259" key="11">
    <source>
        <dbReference type="Pfam" id="PF06415"/>
    </source>
</evidence>
<organism evidence="12 13">
    <name type="scientific">Candidatus Bandiella euplotis</name>
    <dbReference type="NCBI Taxonomy" id="1664265"/>
    <lineage>
        <taxon>Bacteria</taxon>
        <taxon>Pseudomonadati</taxon>
        <taxon>Pseudomonadota</taxon>
        <taxon>Alphaproteobacteria</taxon>
        <taxon>Rickettsiales</taxon>
        <taxon>Candidatus Midichloriaceae</taxon>
        <taxon>Candidatus Bandiella</taxon>
    </lineage>
</organism>
<evidence type="ECO:0000256" key="7">
    <source>
        <dbReference type="ARBA" id="ARBA00023235"/>
    </source>
</evidence>
<accession>A0ABZ0UPE1</accession>
<dbReference type="InterPro" id="IPR011258">
    <property type="entry name" value="BPG-indep_PGM_N"/>
</dbReference>
<keyword evidence="6 8" id="KW-0464">Manganese</keyword>
<dbReference type="PANTHER" id="PTHR31637:SF0">
    <property type="entry name" value="2,3-BISPHOSPHOGLYCERATE-INDEPENDENT PHOSPHOGLYCERATE MUTASE"/>
    <property type="match status" value="1"/>
</dbReference>
<feature type="binding site" evidence="8">
    <location>
        <position position="178"/>
    </location>
    <ligand>
        <name>substrate</name>
    </ligand>
</feature>
<comment type="function">
    <text evidence="8">Catalyzes the interconversion of 2-phosphoglycerate and 3-phosphoglycerate.</text>
</comment>
<feature type="binding site" evidence="8">
    <location>
        <position position="433"/>
    </location>
    <ligand>
        <name>Mn(2+)</name>
        <dbReference type="ChEBI" id="CHEBI:29035"/>
        <label>2</label>
    </ligand>
</feature>
<evidence type="ECO:0000256" key="8">
    <source>
        <dbReference type="HAMAP-Rule" id="MF_01038"/>
    </source>
</evidence>
<evidence type="ECO:0000313" key="12">
    <source>
        <dbReference type="EMBL" id="WPX97126.1"/>
    </source>
</evidence>
<dbReference type="InterPro" id="IPR017850">
    <property type="entry name" value="Alkaline_phosphatase_core_sf"/>
</dbReference>
<feature type="domain" description="BPG-independent PGAM N-terminal" evidence="11">
    <location>
        <begin position="90"/>
        <end position="286"/>
    </location>
</feature>
<gene>
    <name evidence="8" type="primary">gpmI</name>
    <name evidence="12" type="ORF">Bandiella_01270</name>
</gene>
<evidence type="ECO:0000256" key="9">
    <source>
        <dbReference type="NCBIfam" id="TIGR01307"/>
    </source>
</evidence>
<dbReference type="RefSeq" id="WP_323732744.1">
    <property type="nucleotide sequence ID" value="NZ_CP110820.1"/>
</dbReference>
<feature type="binding site" evidence="8">
    <location>
        <position position="62"/>
    </location>
    <ligand>
        <name>Mn(2+)</name>
        <dbReference type="ChEBI" id="CHEBI:29035"/>
        <label>2</label>
    </ligand>
</feature>
<evidence type="ECO:0000256" key="2">
    <source>
        <dbReference type="ARBA" id="ARBA00004798"/>
    </source>
</evidence>
<dbReference type="InterPro" id="IPR006124">
    <property type="entry name" value="Metalloenzyme"/>
</dbReference>
<comment type="similarity">
    <text evidence="3 8">Belongs to the BPG-independent phosphoglycerate mutase family.</text>
</comment>
<dbReference type="Proteomes" id="UP001327219">
    <property type="component" value="Chromosome"/>
</dbReference>
<dbReference type="EC" id="5.4.2.12" evidence="8 9"/>
<dbReference type="CDD" id="cd16010">
    <property type="entry name" value="iPGM"/>
    <property type="match status" value="1"/>
</dbReference>
<dbReference type="SUPFAM" id="SSF64158">
    <property type="entry name" value="2,3-Bisphosphoglycerate-independent phosphoglycerate mutase, substrate-binding domain"/>
    <property type="match status" value="1"/>
</dbReference>
<evidence type="ECO:0000256" key="6">
    <source>
        <dbReference type="ARBA" id="ARBA00023211"/>
    </source>
</evidence>
<proteinExistence type="inferred from homology"/>
<feature type="binding site" evidence="8">
    <location>
        <position position="451"/>
    </location>
    <ligand>
        <name>Mn(2+)</name>
        <dbReference type="ChEBI" id="CHEBI:29035"/>
        <label>1</label>
    </ligand>
</feature>
<comment type="subunit">
    <text evidence="8">Monomer.</text>
</comment>
<evidence type="ECO:0000256" key="5">
    <source>
        <dbReference type="ARBA" id="ARBA00023152"/>
    </source>
</evidence>
<comment type="catalytic activity">
    <reaction evidence="1 8">
        <text>(2R)-2-phosphoglycerate = (2R)-3-phosphoglycerate</text>
        <dbReference type="Rhea" id="RHEA:15901"/>
        <dbReference type="ChEBI" id="CHEBI:58272"/>
        <dbReference type="ChEBI" id="CHEBI:58289"/>
        <dbReference type="EC" id="5.4.2.12"/>
    </reaction>
</comment>
<feature type="binding site" evidence="8">
    <location>
        <position position="184"/>
    </location>
    <ligand>
        <name>substrate</name>
    </ligand>
</feature>
<feature type="binding site" evidence="8">
    <location>
        <position position="324"/>
    </location>
    <ligand>
        <name>substrate</name>
    </ligand>
</feature>
<evidence type="ECO:0000259" key="10">
    <source>
        <dbReference type="Pfam" id="PF01676"/>
    </source>
</evidence>
<feature type="binding site" evidence="8">
    <location>
        <position position="391"/>
    </location>
    <ligand>
        <name>Mn(2+)</name>
        <dbReference type="ChEBI" id="CHEBI:29035"/>
        <label>1</label>
    </ligand>
</feature>
<dbReference type="InterPro" id="IPR005995">
    <property type="entry name" value="Pgm_bpd_ind"/>
</dbReference>
<dbReference type="InterPro" id="IPR036646">
    <property type="entry name" value="PGAM_B_sf"/>
</dbReference>
<dbReference type="EMBL" id="CP110820">
    <property type="protein sequence ID" value="WPX97126.1"/>
    <property type="molecule type" value="Genomic_DNA"/>
</dbReference>
<feature type="binding site" evidence="8">
    <location>
        <position position="12"/>
    </location>
    <ligand>
        <name>Mn(2+)</name>
        <dbReference type="ChEBI" id="CHEBI:29035"/>
        <label>2</label>
    </ligand>
</feature>
<feature type="domain" description="Metalloenzyme" evidence="10">
    <location>
        <begin position="5"/>
        <end position="487"/>
    </location>
</feature>
<dbReference type="SUPFAM" id="SSF53649">
    <property type="entry name" value="Alkaline phosphatase-like"/>
    <property type="match status" value="1"/>
</dbReference>
<dbReference type="PANTHER" id="PTHR31637">
    <property type="entry name" value="2,3-BISPHOSPHOGLYCERATE-INDEPENDENT PHOSPHOGLYCERATE MUTASE"/>
    <property type="match status" value="1"/>
</dbReference>
<evidence type="ECO:0000313" key="13">
    <source>
        <dbReference type="Proteomes" id="UP001327219"/>
    </source>
</evidence>
<dbReference type="PIRSF" id="PIRSF001492">
    <property type="entry name" value="IPGAM"/>
    <property type="match status" value="1"/>
</dbReference>
<dbReference type="Pfam" id="PF01676">
    <property type="entry name" value="Metalloenzyme"/>
    <property type="match status" value="1"/>
</dbReference>
<comment type="cofactor">
    <cofactor evidence="8">
        <name>Mn(2+)</name>
        <dbReference type="ChEBI" id="CHEBI:29035"/>
    </cofactor>
    <text evidence="8">Binds 2 manganese ions per subunit.</text>
</comment>
<dbReference type="NCBIfam" id="TIGR01307">
    <property type="entry name" value="pgm_bpd_ind"/>
    <property type="match status" value="1"/>
</dbReference>
<feature type="active site" description="Phosphoserine intermediate" evidence="8">
    <location>
        <position position="62"/>
    </location>
</feature>
<reference evidence="12 13" key="1">
    <citation type="submission" date="2022-11" db="EMBL/GenBank/DDBJ databases">
        <title>Host association and intracellularity evolved multiple times independently in the Rickettsiales.</title>
        <authorList>
            <person name="Castelli M."/>
            <person name="Nardi T."/>
            <person name="Gammuto L."/>
            <person name="Bellinzona G."/>
            <person name="Sabaneyeva E."/>
            <person name="Potekhin A."/>
            <person name="Serra V."/>
            <person name="Petroni G."/>
            <person name="Sassera D."/>
        </authorList>
    </citation>
    <scope>NUCLEOTIDE SEQUENCE [LARGE SCALE GENOMIC DNA]</scope>
    <source>
        <strain evidence="12 13">NDG2</strain>
    </source>
</reference>
<dbReference type="Pfam" id="PF06415">
    <property type="entry name" value="iPGM_N"/>
    <property type="match status" value="1"/>
</dbReference>
<protein>
    <recommendedName>
        <fullName evidence="8 9">2,3-bisphosphoglycerate-independent phosphoglycerate mutase</fullName>
        <shortName evidence="8">BPG-independent PGAM</shortName>
        <shortName evidence="8">Phosphoglyceromutase</shortName>
        <shortName evidence="8">iPGM</shortName>
        <ecNumber evidence="8 9">5.4.2.12</ecNumber>
    </recommendedName>
</protein>